<reference evidence="1 2" key="1">
    <citation type="submission" date="2018-09" db="EMBL/GenBank/DDBJ databases">
        <title>YIM PH21274 draft genome.</title>
        <authorList>
            <person name="Miao C."/>
        </authorList>
    </citation>
    <scope>NUCLEOTIDE SEQUENCE [LARGE SCALE GENOMIC DNA]</scope>
    <source>
        <strain evidence="1 2">YIM PH 21724</strain>
    </source>
</reference>
<protein>
    <recommendedName>
        <fullName evidence="3">DUF4254 domain-containing protein</fullName>
    </recommendedName>
</protein>
<proteinExistence type="predicted"/>
<gene>
    <name evidence="1" type="ORF">D5S18_08205</name>
</gene>
<dbReference type="OrthoDB" id="4553469at2"/>
<organism evidence="1 2">
    <name type="scientific">Nocardia panacis</name>
    <dbReference type="NCBI Taxonomy" id="2340916"/>
    <lineage>
        <taxon>Bacteria</taxon>
        <taxon>Bacillati</taxon>
        <taxon>Actinomycetota</taxon>
        <taxon>Actinomycetes</taxon>
        <taxon>Mycobacteriales</taxon>
        <taxon>Nocardiaceae</taxon>
        <taxon>Nocardia</taxon>
    </lineage>
</organism>
<name>A0A3A4K0T8_9NOCA</name>
<evidence type="ECO:0000313" key="1">
    <source>
        <dbReference type="EMBL" id="RJO77703.1"/>
    </source>
</evidence>
<dbReference type="Proteomes" id="UP000266677">
    <property type="component" value="Unassembled WGS sequence"/>
</dbReference>
<comment type="caution">
    <text evidence="1">The sequence shown here is derived from an EMBL/GenBank/DDBJ whole genome shotgun (WGS) entry which is preliminary data.</text>
</comment>
<dbReference type="RefSeq" id="WP_120039228.1">
    <property type="nucleotide sequence ID" value="NZ_QZFU01000015.1"/>
</dbReference>
<evidence type="ECO:0008006" key="3">
    <source>
        <dbReference type="Google" id="ProtNLM"/>
    </source>
</evidence>
<dbReference type="EMBL" id="QZFU01000015">
    <property type="protein sequence ID" value="RJO77703.1"/>
    <property type="molecule type" value="Genomic_DNA"/>
</dbReference>
<accession>A0A3A4K0T8</accession>
<keyword evidence="2" id="KW-1185">Reference proteome</keyword>
<dbReference type="AlphaFoldDB" id="A0A3A4K0T8"/>
<evidence type="ECO:0000313" key="2">
    <source>
        <dbReference type="Proteomes" id="UP000266677"/>
    </source>
</evidence>
<sequence>MTGPARQLTAHEWELVSRVFGFGCVRDMVAAVVKPRRSAVGLPSATAILAACSQVIVAGADGEILSAIRELAALAERNHYAREDETRSAAELAVTHHQLLASIDRFTRERVADRARRAAVVHTESLAAVIDRLVLFAVTRTVIAPSTFVAAELDTALTDLMAGYDQLVDELLTGRRRLPRYQTVPAS</sequence>